<keyword evidence="1" id="KW-0472">Membrane</keyword>
<reference evidence="3" key="1">
    <citation type="submission" date="2025-08" db="UniProtKB">
        <authorList>
            <consortium name="RefSeq"/>
        </authorList>
    </citation>
    <scope>IDENTIFICATION</scope>
    <source>
        <tissue evidence="3">Whole organism</tissue>
    </source>
</reference>
<accession>A0A6J1TBG5</accession>
<evidence type="ECO:0000256" key="1">
    <source>
        <dbReference type="SAM" id="Phobius"/>
    </source>
</evidence>
<dbReference type="KEGG" id="foc:113213301"/>
<dbReference type="CTD" id="317833"/>
<name>A0A6J1TBG5_FRAOC</name>
<evidence type="ECO:0000313" key="3">
    <source>
        <dbReference type="RefSeq" id="XP_026288111.1"/>
    </source>
</evidence>
<dbReference type="RefSeq" id="XP_026288111.1">
    <property type="nucleotide sequence ID" value="XM_026432326.2"/>
</dbReference>
<proteinExistence type="predicted"/>
<feature type="transmembrane region" description="Helical" evidence="1">
    <location>
        <begin position="35"/>
        <end position="56"/>
    </location>
</feature>
<sequence>MFNSVKSLRDFFSYWYFRYLMVTELYIVERWEQRVMNVAFVLLFVLFWYFNSTVLVNLASPLSKYLINSPIQDTSKN</sequence>
<keyword evidence="1" id="KW-0812">Transmembrane</keyword>
<dbReference type="OrthoDB" id="202672at2759"/>
<organism evidence="2 3">
    <name type="scientific">Frankliniella occidentalis</name>
    <name type="common">Western flower thrips</name>
    <name type="synonym">Euthrips occidentalis</name>
    <dbReference type="NCBI Taxonomy" id="133901"/>
    <lineage>
        <taxon>Eukaryota</taxon>
        <taxon>Metazoa</taxon>
        <taxon>Ecdysozoa</taxon>
        <taxon>Arthropoda</taxon>
        <taxon>Hexapoda</taxon>
        <taxon>Insecta</taxon>
        <taxon>Pterygota</taxon>
        <taxon>Neoptera</taxon>
        <taxon>Paraneoptera</taxon>
        <taxon>Thysanoptera</taxon>
        <taxon>Terebrantia</taxon>
        <taxon>Thripoidea</taxon>
        <taxon>Thripidae</taxon>
        <taxon>Frankliniella</taxon>
    </lineage>
</organism>
<dbReference type="AlphaFoldDB" id="A0A6J1TBG5"/>
<evidence type="ECO:0000313" key="2">
    <source>
        <dbReference type="Proteomes" id="UP000504606"/>
    </source>
</evidence>
<dbReference type="GeneID" id="113213301"/>
<dbReference type="Proteomes" id="UP000504606">
    <property type="component" value="Unplaced"/>
</dbReference>
<keyword evidence="2" id="KW-1185">Reference proteome</keyword>
<keyword evidence="1" id="KW-1133">Transmembrane helix</keyword>
<gene>
    <name evidence="3" type="primary">LOC113213301</name>
</gene>
<protein>
    <submittedName>
        <fullName evidence="3">Serine palmitoyltransferase small subunit B</fullName>
    </submittedName>
</protein>